<evidence type="ECO:0000313" key="2">
    <source>
        <dbReference type="Proteomes" id="UP000660381"/>
    </source>
</evidence>
<dbReference type="Proteomes" id="UP000660381">
    <property type="component" value="Unassembled WGS sequence"/>
</dbReference>
<proteinExistence type="predicted"/>
<organism evidence="1 2">
    <name type="scientific">Anabaena catenula FACHB-362</name>
    <dbReference type="NCBI Taxonomy" id="2692877"/>
    <lineage>
        <taxon>Bacteria</taxon>
        <taxon>Bacillati</taxon>
        <taxon>Cyanobacteriota</taxon>
        <taxon>Cyanophyceae</taxon>
        <taxon>Nostocales</taxon>
        <taxon>Nostocaceae</taxon>
        <taxon>Anabaena</taxon>
    </lineage>
</organism>
<evidence type="ECO:0000313" key="1">
    <source>
        <dbReference type="EMBL" id="MBD2694841.1"/>
    </source>
</evidence>
<keyword evidence="2" id="KW-1185">Reference proteome</keyword>
<accession>A0ABR8JDV9</accession>
<gene>
    <name evidence="1" type="ORF">H6G68_24420</name>
</gene>
<name>A0ABR8JDV9_9NOST</name>
<protein>
    <submittedName>
        <fullName evidence="1">Uncharacterized protein</fullName>
    </submittedName>
</protein>
<dbReference type="RefSeq" id="WP_190908966.1">
    <property type="nucleotide sequence ID" value="NZ_JACJTQ010000063.1"/>
</dbReference>
<dbReference type="EMBL" id="JACJTQ010000063">
    <property type="protein sequence ID" value="MBD2694841.1"/>
    <property type="molecule type" value="Genomic_DNA"/>
</dbReference>
<sequence length="142" mass="16350">MEQPRLIYETLLDKRCSDSHWSKIKKLATVTDIPLDKDGLKVIINLRKLNPRYFNLYPEIKNHLTAFGETAAGELGLGTTGDKLINLINNRLGISPDVTTIYRWFYRSGTNFKKSQWYDRKTAMMVLTNALIFKAKKQRIGA</sequence>
<comment type="caution">
    <text evidence="1">The sequence shown here is derived from an EMBL/GenBank/DDBJ whole genome shotgun (WGS) entry which is preliminary data.</text>
</comment>
<reference evidence="1 2" key="1">
    <citation type="journal article" date="2020" name="ISME J.">
        <title>Comparative genomics reveals insights into cyanobacterial evolution and habitat adaptation.</title>
        <authorList>
            <person name="Chen M.Y."/>
            <person name="Teng W.K."/>
            <person name="Zhao L."/>
            <person name="Hu C.X."/>
            <person name="Zhou Y.K."/>
            <person name="Han B.P."/>
            <person name="Song L.R."/>
            <person name="Shu W.S."/>
        </authorList>
    </citation>
    <scope>NUCLEOTIDE SEQUENCE [LARGE SCALE GENOMIC DNA]</scope>
    <source>
        <strain evidence="1 2">FACHB-362</strain>
    </source>
</reference>